<feature type="compositionally biased region" description="Basic and acidic residues" evidence="1">
    <location>
        <begin position="18"/>
        <end position="27"/>
    </location>
</feature>
<reference evidence="2 3" key="1">
    <citation type="journal article" date="2021" name="Elife">
        <title>Chloroplast acquisition without the gene transfer in kleptoplastic sea slugs, Plakobranchus ocellatus.</title>
        <authorList>
            <person name="Maeda T."/>
            <person name="Takahashi S."/>
            <person name="Yoshida T."/>
            <person name="Shimamura S."/>
            <person name="Takaki Y."/>
            <person name="Nagai Y."/>
            <person name="Toyoda A."/>
            <person name="Suzuki Y."/>
            <person name="Arimoto A."/>
            <person name="Ishii H."/>
            <person name="Satoh N."/>
            <person name="Nishiyama T."/>
            <person name="Hasebe M."/>
            <person name="Maruyama T."/>
            <person name="Minagawa J."/>
            <person name="Obokata J."/>
            <person name="Shigenobu S."/>
        </authorList>
    </citation>
    <scope>NUCLEOTIDE SEQUENCE [LARGE SCALE GENOMIC DNA]</scope>
</reference>
<name>A0AAV4GF18_9GAST</name>
<feature type="non-terminal residue" evidence="2">
    <location>
        <position position="60"/>
    </location>
</feature>
<comment type="caution">
    <text evidence="2">The sequence shown here is derived from an EMBL/GenBank/DDBJ whole genome shotgun (WGS) entry which is preliminary data.</text>
</comment>
<feature type="region of interest" description="Disordered" evidence="1">
    <location>
        <begin position="1"/>
        <end position="60"/>
    </location>
</feature>
<evidence type="ECO:0000313" key="2">
    <source>
        <dbReference type="EMBL" id="GFR83685.1"/>
    </source>
</evidence>
<sequence length="60" mass="6832">MPSPTEPRGDQVLAARPKQTDRCDSRQTLKNTDSSDQSTQRPTDKTEQRTTKAAKQLPFW</sequence>
<dbReference type="EMBL" id="BMAT01001354">
    <property type="protein sequence ID" value="GFR83685.1"/>
    <property type="molecule type" value="Genomic_DNA"/>
</dbReference>
<proteinExistence type="predicted"/>
<keyword evidence="3" id="KW-1185">Reference proteome</keyword>
<dbReference type="AlphaFoldDB" id="A0AAV4GF18"/>
<protein>
    <submittedName>
        <fullName evidence="2">Uncharacterized protein</fullName>
    </submittedName>
</protein>
<accession>A0AAV4GF18</accession>
<dbReference type="Proteomes" id="UP000762676">
    <property type="component" value="Unassembled WGS sequence"/>
</dbReference>
<gene>
    <name evidence="2" type="ORF">ElyMa_000654500</name>
</gene>
<evidence type="ECO:0000313" key="3">
    <source>
        <dbReference type="Proteomes" id="UP000762676"/>
    </source>
</evidence>
<evidence type="ECO:0000256" key="1">
    <source>
        <dbReference type="SAM" id="MobiDB-lite"/>
    </source>
</evidence>
<feature type="compositionally biased region" description="Polar residues" evidence="1">
    <location>
        <begin position="28"/>
        <end position="41"/>
    </location>
</feature>
<organism evidence="2 3">
    <name type="scientific">Elysia marginata</name>
    <dbReference type="NCBI Taxonomy" id="1093978"/>
    <lineage>
        <taxon>Eukaryota</taxon>
        <taxon>Metazoa</taxon>
        <taxon>Spiralia</taxon>
        <taxon>Lophotrochozoa</taxon>
        <taxon>Mollusca</taxon>
        <taxon>Gastropoda</taxon>
        <taxon>Heterobranchia</taxon>
        <taxon>Euthyneura</taxon>
        <taxon>Panpulmonata</taxon>
        <taxon>Sacoglossa</taxon>
        <taxon>Placobranchoidea</taxon>
        <taxon>Plakobranchidae</taxon>
        <taxon>Elysia</taxon>
    </lineage>
</organism>